<proteinExistence type="predicted"/>
<sequence>MSFVRMKVGLFSNLVTEAANTMKLKATGCLEPVEVYERIRTSVQFPSDLSSCDCTTCLHNAISRPIEIGRVYSERFNVQQKTCNLLITLGLLDRSGGRIAKSFNMDKNTASSTGCRWFWFKAKCNAKGCP</sequence>
<dbReference type="InterPro" id="IPR038408">
    <property type="entry name" value="GNK2_sf"/>
</dbReference>
<name>A0A314USM8_PRUYE</name>
<dbReference type="OrthoDB" id="10521686at2759"/>
<dbReference type="Proteomes" id="UP000250321">
    <property type="component" value="Unassembled WGS sequence"/>
</dbReference>
<dbReference type="EMBL" id="PJQY01003062">
    <property type="protein sequence ID" value="PQM40513.1"/>
    <property type="molecule type" value="Genomic_DNA"/>
</dbReference>
<organism evidence="1 2">
    <name type="scientific">Prunus yedoensis var. nudiflora</name>
    <dbReference type="NCBI Taxonomy" id="2094558"/>
    <lineage>
        <taxon>Eukaryota</taxon>
        <taxon>Viridiplantae</taxon>
        <taxon>Streptophyta</taxon>
        <taxon>Embryophyta</taxon>
        <taxon>Tracheophyta</taxon>
        <taxon>Spermatophyta</taxon>
        <taxon>Magnoliopsida</taxon>
        <taxon>eudicotyledons</taxon>
        <taxon>Gunneridae</taxon>
        <taxon>Pentapetalae</taxon>
        <taxon>rosids</taxon>
        <taxon>fabids</taxon>
        <taxon>Rosales</taxon>
        <taxon>Rosaceae</taxon>
        <taxon>Amygdaloideae</taxon>
        <taxon>Amygdaleae</taxon>
        <taxon>Prunus</taxon>
    </lineage>
</organism>
<comment type="caution">
    <text evidence="1">The sequence shown here is derived from an EMBL/GenBank/DDBJ whole genome shotgun (WGS) entry which is preliminary data.</text>
</comment>
<evidence type="ECO:0000313" key="2">
    <source>
        <dbReference type="Proteomes" id="UP000250321"/>
    </source>
</evidence>
<reference evidence="1 2" key="1">
    <citation type="submission" date="2018-02" db="EMBL/GenBank/DDBJ databases">
        <title>Draft genome of wild Prunus yedoensis var. nudiflora.</title>
        <authorList>
            <person name="Baek S."/>
            <person name="Kim J.-H."/>
            <person name="Choi K."/>
            <person name="Kim G.-B."/>
            <person name="Cho A."/>
            <person name="Jang H."/>
            <person name="Shin C.-H."/>
            <person name="Yu H.-J."/>
            <person name="Mun J.-H."/>
        </authorList>
    </citation>
    <scope>NUCLEOTIDE SEQUENCE [LARGE SCALE GENOMIC DNA]</scope>
    <source>
        <strain evidence="2">cv. Jeju island</strain>
        <tissue evidence="1">Leaf</tissue>
    </source>
</reference>
<protein>
    <submittedName>
        <fullName evidence="1">Uncharacterized protein</fullName>
    </submittedName>
</protein>
<dbReference type="AlphaFoldDB" id="A0A314USM8"/>
<gene>
    <name evidence="1" type="ORF">Pyn_23966</name>
</gene>
<keyword evidence="2" id="KW-1185">Reference proteome</keyword>
<accession>A0A314USM8</accession>
<dbReference type="Gene3D" id="3.30.430.20">
    <property type="entry name" value="Gnk2 domain, C-X8-C-X2-C motif"/>
    <property type="match status" value="1"/>
</dbReference>
<evidence type="ECO:0000313" key="1">
    <source>
        <dbReference type="EMBL" id="PQM40513.1"/>
    </source>
</evidence>